<sequence>MKQARALDVFPEPIPSLPYEMETTDAEDRHLGDHAFWDHLSRAVRAGFAGLLAESHVAGAGRWRLLTPGTVDAMRARTAPHARSAVSPHLYPDHDAVIAPLPAEGLLNLHADKRSAPLFTAVVPEDVGALQARWRAEATESDCGPGFLRIFQLDDLVTGTVTRIADFGVSYVDIGGLRP</sequence>
<evidence type="ECO:0000313" key="1">
    <source>
        <dbReference type="EMBL" id="NJQ05509.1"/>
    </source>
</evidence>
<comment type="caution">
    <text evidence="1">The sequence shown here is derived from an EMBL/GenBank/DDBJ whole genome shotgun (WGS) entry which is preliminary data.</text>
</comment>
<protein>
    <submittedName>
        <fullName evidence="1">Uncharacterized protein</fullName>
    </submittedName>
</protein>
<dbReference type="AlphaFoldDB" id="A0A7X6CZV9"/>
<keyword evidence="2" id="KW-1185">Reference proteome</keyword>
<accession>A0A7X6CZV9</accession>
<proteinExistence type="predicted"/>
<gene>
    <name evidence="1" type="ORF">HCN56_07950</name>
</gene>
<evidence type="ECO:0000313" key="2">
    <source>
        <dbReference type="Proteomes" id="UP000578686"/>
    </source>
</evidence>
<name>A0A7X6CZV9_9ACTN</name>
<organism evidence="1 2">
    <name type="scientific">Streptomyces lonarensis</name>
    <dbReference type="NCBI Taxonomy" id="700599"/>
    <lineage>
        <taxon>Bacteria</taxon>
        <taxon>Bacillati</taxon>
        <taxon>Actinomycetota</taxon>
        <taxon>Actinomycetes</taxon>
        <taxon>Kitasatosporales</taxon>
        <taxon>Streptomycetaceae</taxon>
        <taxon>Streptomyces</taxon>
    </lineage>
</organism>
<dbReference type="EMBL" id="JAAVJD010000039">
    <property type="protein sequence ID" value="NJQ05509.1"/>
    <property type="molecule type" value="Genomic_DNA"/>
</dbReference>
<reference evidence="1 2" key="1">
    <citation type="submission" date="2020-03" db="EMBL/GenBank/DDBJ databases">
        <title>Draft genome of Streptomyces sp. ventii, isolated from the Axial Seamount in the Pacific Ocean, and resequencing of the two type strains Streptomyces lonarensis strain NCL 716 and Streptomyces bohaiensis strain 11A07.</title>
        <authorList>
            <person name="Loughran R.M."/>
            <person name="Pfannmuller K.M."/>
            <person name="Wasson B.J."/>
            <person name="Deadmond M.C."/>
            <person name="Paddock B.E."/>
            <person name="Koyack M.J."/>
            <person name="Gallegos D.A."/>
            <person name="Mitchell E.A."/>
            <person name="Ushijima B."/>
            <person name="Saw J.H."/>
            <person name="Mcphail K.L."/>
            <person name="Videau P."/>
        </authorList>
    </citation>
    <scope>NUCLEOTIDE SEQUENCE [LARGE SCALE GENOMIC DNA]</scope>
    <source>
        <strain evidence="1 2">NCL716</strain>
    </source>
</reference>
<dbReference type="RefSeq" id="WP_167968792.1">
    <property type="nucleotide sequence ID" value="NZ_BHZG01000177.1"/>
</dbReference>
<dbReference type="Proteomes" id="UP000578686">
    <property type="component" value="Unassembled WGS sequence"/>
</dbReference>